<dbReference type="Pfam" id="PF03016">
    <property type="entry name" value="Exostosin_GT47"/>
    <property type="match status" value="1"/>
</dbReference>
<evidence type="ECO:0000259" key="2">
    <source>
        <dbReference type="Pfam" id="PF03016"/>
    </source>
</evidence>
<protein>
    <recommendedName>
        <fullName evidence="2">Exostosin GT47 domain-containing protein</fullName>
    </recommendedName>
</protein>
<evidence type="ECO:0000313" key="4">
    <source>
        <dbReference type="Proteomes" id="UP000807159"/>
    </source>
</evidence>
<evidence type="ECO:0000313" key="3">
    <source>
        <dbReference type="EMBL" id="KAH8515251.1"/>
    </source>
</evidence>
<evidence type="ECO:0000256" key="1">
    <source>
        <dbReference type="SAM" id="MobiDB-lite"/>
    </source>
</evidence>
<feature type="domain" description="Exostosin GT47" evidence="2">
    <location>
        <begin position="20"/>
        <end position="97"/>
    </location>
</feature>
<comment type="caution">
    <text evidence="3">The sequence shown here is derived from an EMBL/GenBank/DDBJ whole genome shotgun (WGS) entry which is preliminary data.</text>
</comment>
<organism evidence="3 4">
    <name type="scientific">Populus deltoides</name>
    <name type="common">Eastern poplar</name>
    <name type="synonym">Eastern cottonwood</name>
    <dbReference type="NCBI Taxonomy" id="3696"/>
    <lineage>
        <taxon>Eukaryota</taxon>
        <taxon>Viridiplantae</taxon>
        <taxon>Streptophyta</taxon>
        <taxon>Embryophyta</taxon>
        <taxon>Tracheophyta</taxon>
        <taxon>Spermatophyta</taxon>
        <taxon>Magnoliopsida</taxon>
        <taxon>eudicotyledons</taxon>
        <taxon>Gunneridae</taxon>
        <taxon>Pentapetalae</taxon>
        <taxon>rosids</taxon>
        <taxon>fabids</taxon>
        <taxon>Malpighiales</taxon>
        <taxon>Salicaceae</taxon>
        <taxon>Saliceae</taxon>
        <taxon>Populus</taxon>
    </lineage>
</organism>
<sequence>LLGIFEDKVLIVTLIGVAKLMTLPESMNLTALSTETTSRSNEFAIPYPTYFQPSSDNEVFQWQNRMQSHNRRSLFAFAGAPRPSANGSTRKEIIPVSGASQREQSRSSY</sequence>
<dbReference type="AlphaFoldDB" id="A0A8T2ZDA5"/>
<accession>A0A8T2ZDA5</accession>
<dbReference type="Proteomes" id="UP000807159">
    <property type="component" value="Chromosome 2"/>
</dbReference>
<gene>
    <name evidence="3" type="ORF">H0E87_003918</name>
</gene>
<proteinExistence type="predicted"/>
<reference evidence="3" key="1">
    <citation type="journal article" date="2021" name="J. Hered.">
        <title>Genome Assembly of Salicaceae Populus deltoides (Eastern Cottonwood) I-69 Based on Nanopore Sequencing and Hi-C Technologies.</title>
        <authorList>
            <person name="Bai S."/>
            <person name="Wu H."/>
            <person name="Zhang J."/>
            <person name="Pan Z."/>
            <person name="Zhao W."/>
            <person name="Li Z."/>
            <person name="Tong C."/>
        </authorList>
    </citation>
    <scope>NUCLEOTIDE SEQUENCE</scope>
    <source>
        <tissue evidence="3">Leaf</tissue>
    </source>
</reference>
<feature type="non-terminal residue" evidence="3">
    <location>
        <position position="1"/>
    </location>
</feature>
<feature type="compositionally biased region" description="Polar residues" evidence="1">
    <location>
        <begin position="98"/>
        <end position="109"/>
    </location>
</feature>
<dbReference type="InterPro" id="IPR040911">
    <property type="entry name" value="Exostosin_GT47"/>
</dbReference>
<dbReference type="EMBL" id="JACEGQ020000002">
    <property type="protein sequence ID" value="KAH8515251.1"/>
    <property type="molecule type" value="Genomic_DNA"/>
</dbReference>
<name>A0A8T2ZDA5_POPDE</name>
<keyword evidence="4" id="KW-1185">Reference proteome</keyword>
<feature type="region of interest" description="Disordered" evidence="1">
    <location>
        <begin position="78"/>
        <end position="109"/>
    </location>
</feature>